<comment type="caution">
    <text evidence="1">The sequence shown here is derived from an EMBL/GenBank/DDBJ whole genome shotgun (WGS) entry which is preliminary data.</text>
</comment>
<reference evidence="1" key="1">
    <citation type="submission" date="2020-04" db="EMBL/GenBank/DDBJ databases">
        <title>Deep metagenomics examines the oral microbiome during advanced dental caries in children, revealing novel taxa and co-occurrences with host molecules.</title>
        <authorList>
            <person name="Baker J.L."/>
            <person name="Morton J.T."/>
            <person name="Dinis M."/>
            <person name="Alvarez R."/>
            <person name="Tran N.C."/>
            <person name="Knight R."/>
            <person name="Edlund A."/>
        </authorList>
    </citation>
    <scope>NUCLEOTIDE SEQUENCE</scope>
    <source>
        <strain evidence="1">JCVI_22A_bin.2</strain>
    </source>
</reference>
<feature type="non-terminal residue" evidence="1">
    <location>
        <position position="111"/>
    </location>
</feature>
<dbReference type="EMBL" id="JABZGT010000344">
    <property type="protein sequence ID" value="MBF4809611.1"/>
    <property type="molecule type" value="Genomic_DNA"/>
</dbReference>
<evidence type="ECO:0000313" key="2">
    <source>
        <dbReference type="Proteomes" id="UP000772566"/>
    </source>
</evidence>
<dbReference type="Proteomes" id="UP000772566">
    <property type="component" value="Unassembled WGS sequence"/>
</dbReference>
<organism evidence="1 2">
    <name type="scientific">Lancefieldella parvula</name>
    <dbReference type="NCBI Taxonomy" id="1382"/>
    <lineage>
        <taxon>Bacteria</taxon>
        <taxon>Bacillati</taxon>
        <taxon>Actinomycetota</taxon>
        <taxon>Coriobacteriia</taxon>
        <taxon>Coriobacteriales</taxon>
        <taxon>Atopobiaceae</taxon>
        <taxon>Lancefieldella</taxon>
    </lineage>
</organism>
<evidence type="ECO:0000313" key="1">
    <source>
        <dbReference type="EMBL" id="MBF4809611.1"/>
    </source>
</evidence>
<protein>
    <submittedName>
        <fullName evidence="1">Uncharacterized protein</fullName>
    </submittedName>
</protein>
<proteinExistence type="predicted"/>
<gene>
    <name evidence="1" type="ORF">HXK23_05275</name>
</gene>
<dbReference type="AlphaFoldDB" id="A0A931E899"/>
<accession>A0A931E899</accession>
<name>A0A931E899_9ACTN</name>
<sequence length="111" mass="12040">MMELDLQVNDDDRKKAVREQLSTTQFHLASTEQPADVTNAIKIPLDYLSSLGVAFGPIPTMFRSITTTINIPTLLTVTDKLGNPLDPNILQTFKDGSGLLGSFRDAATGFG</sequence>